<evidence type="ECO:0000313" key="1">
    <source>
        <dbReference type="EMBL" id="BBI62078.1"/>
    </source>
</evidence>
<reference evidence="1 2" key="1">
    <citation type="journal article" date="2019" name="Microbiol. Resour. Announc.">
        <title>Complete Genome Sequence of Halomonas sulfidaeris Strain Esulfide1 Isolated from a Metal Sulfide Rock at a Depth of 2,200 Meters, Obtained Using Nanopore Sequencing.</title>
        <authorList>
            <person name="Saito M."/>
            <person name="Nishigata A."/>
            <person name="Galipon J."/>
            <person name="Arakawa K."/>
        </authorList>
    </citation>
    <scope>NUCLEOTIDE SEQUENCE [LARGE SCALE GENOMIC DNA]</scope>
    <source>
        <strain evidence="1 2">ATCC BAA-803</strain>
    </source>
</reference>
<dbReference type="SUPFAM" id="SSF55424">
    <property type="entry name" value="FAD/NAD-linked reductases, dimerisation (C-terminal) domain"/>
    <property type="match status" value="1"/>
</dbReference>
<dbReference type="EMBL" id="AP019514">
    <property type="protein sequence ID" value="BBI62078.1"/>
    <property type="molecule type" value="Genomic_DNA"/>
</dbReference>
<dbReference type="Gene3D" id="3.30.390.30">
    <property type="match status" value="1"/>
</dbReference>
<accession>A0A455UCP6</accession>
<protein>
    <submittedName>
        <fullName evidence="1">Uncharacterized protein</fullName>
    </submittedName>
</protein>
<name>A0A455UCP6_9GAMM</name>
<gene>
    <name evidence="1" type="ORF">HSBAA_33840</name>
</gene>
<proteinExistence type="predicted"/>
<dbReference type="KEGG" id="hsr:HSBAA_33840"/>
<sequence>MLGKNRGILKVYAERNSGLFVGAEMFGPAAEHIGHLLAWAAQQRLTVSTMLAMPFYHR</sequence>
<organism evidence="1 2">
    <name type="scientific">Vreelandella sulfidaeris</name>
    <dbReference type="NCBI Taxonomy" id="115553"/>
    <lineage>
        <taxon>Bacteria</taxon>
        <taxon>Pseudomonadati</taxon>
        <taxon>Pseudomonadota</taxon>
        <taxon>Gammaproteobacteria</taxon>
        <taxon>Oceanospirillales</taxon>
        <taxon>Halomonadaceae</taxon>
        <taxon>Vreelandella</taxon>
    </lineage>
</organism>
<dbReference type="AlphaFoldDB" id="A0A455UCP6"/>
<dbReference type="Proteomes" id="UP000320231">
    <property type="component" value="Chromosome"/>
</dbReference>
<evidence type="ECO:0000313" key="2">
    <source>
        <dbReference type="Proteomes" id="UP000320231"/>
    </source>
</evidence>
<dbReference type="InterPro" id="IPR016156">
    <property type="entry name" value="FAD/NAD-linked_Rdtase_dimer_sf"/>
</dbReference>